<sequence>MASLTSLLGQGQLASLHILGGSRATTAVGQSSRSRVVVMSASPCIKQRDVEPETSGRRTMLMSTLLMAGSLLAVGQSEAAMQKIEGGKRETQEAFTRGITEPSNLSAAKSNTIQESARSNAQASGGVILGAAKDTPRGAYRTSQTTDEKTSEPGVTKMSQPENLLKKRAEAAGQ</sequence>
<feature type="compositionally biased region" description="Basic and acidic residues" evidence="1">
    <location>
        <begin position="164"/>
        <end position="174"/>
    </location>
</feature>
<feature type="compositionally biased region" description="Polar residues" evidence="1">
    <location>
        <begin position="101"/>
        <end position="123"/>
    </location>
</feature>
<dbReference type="Proteomes" id="UP000244005">
    <property type="component" value="Unassembled WGS sequence"/>
</dbReference>
<proteinExistence type="predicted"/>
<protein>
    <submittedName>
        <fullName evidence="2">Uncharacterized protein</fullName>
    </submittedName>
</protein>
<organism evidence="2 3">
    <name type="scientific">Marchantia polymorpha</name>
    <name type="common">Common liverwort</name>
    <name type="synonym">Marchantia aquatica</name>
    <dbReference type="NCBI Taxonomy" id="3197"/>
    <lineage>
        <taxon>Eukaryota</taxon>
        <taxon>Viridiplantae</taxon>
        <taxon>Streptophyta</taxon>
        <taxon>Embryophyta</taxon>
        <taxon>Marchantiophyta</taxon>
        <taxon>Marchantiopsida</taxon>
        <taxon>Marchantiidae</taxon>
        <taxon>Marchantiales</taxon>
        <taxon>Marchantiaceae</taxon>
        <taxon>Marchantia</taxon>
    </lineage>
</organism>
<dbReference type="OrthoDB" id="2020228at2759"/>
<evidence type="ECO:0000313" key="3">
    <source>
        <dbReference type="Proteomes" id="UP000244005"/>
    </source>
</evidence>
<dbReference type="Gramene" id="Mp8g03450.1">
    <property type="protein sequence ID" value="Mp8g03450.1.cds"/>
    <property type="gene ID" value="Mp8g03450"/>
</dbReference>
<keyword evidence="3" id="KW-1185">Reference proteome</keyword>
<dbReference type="EMBL" id="KZ772684">
    <property type="protein sequence ID" value="PTQ46206.1"/>
    <property type="molecule type" value="Genomic_DNA"/>
</dbReference>
<feature type="region of interest" description="Disordered" evidence="1">
    <location>
        <begin position="83"/>
        <end position="174"/>
    </location>
</feature>
<evidence type="ECO:0000313" key="2">
    <source>
        <dbReference type="EMBL" id="PTQ46206.1"/>
    </source>
</evidence>
<name>A0A2R6XJG4_MARPO</name>
<reference evidence="3" key="1">
    <citation type="journal article" date="2017" name="Cell">
        <title>Insights into land plant evolution garnered from the Marchantia polymorpha genome.</title>
        <authorList>
            <person name="Bowman J.L."/>
            <person name="Kohchi T."/>
            <person name="Yamato K.T."/>
            <person name="Jenkins J."/>
            <person name="Shu S."/>
            <person name="Ishizaki K."/>
            <person name="Yamaoka S."/>
            <person name="Nishihama R."/>
            <person name="Nakamura Y."/>
            <person name="Berger F."/>
            <person name="Adam C."/>
            <person name="Aki S.S."/>
            <person name="Althoff F."/>
            <person name="Araki T."/>
            <person name="Arteaga-Vazquez M.A."/>
            <person name="Balasubrmanian S."/>
            <person name="Barry K."/>
            <person name="Bauer D."/>
            <person name="Boehm C.R."/>
            <person name="Briginshaw L."/>
            <person name="Caballero-Perez J."/>
            <person name="Catarino B."/>
            <person name="Chen F."/>
            <person name="Chiyoda S."/>
            <person name="Chovatia M."/>
            <person name="Davies K.M."/>
            <person name="Delmans M."/>
            <person name="Demura T."/>
            <person name="Dierschke T."/>
            <person name="Dolan L."/>
            <person name="Dorantes-Acosta A.E."/>
            <person name="Eklund D.M."/>
            <person name="Florent S.N."/>
            <person name="Flores-Sandoval E."/>
            <person name="Fujiyama A."/>
            <person name="Fukuzawa H."/>
            <person name="Galik B."/>
            <person name="Grimanelli D."/>
            <person name="Grimwood J."/>
            <person name="Grossniklaus U."/>
            <person name="Hamada T."/>
            <person name="Haseloff J."/>
            <person name="Hetherington A.J."/>
            <person name="Higo A."/>
            <person name="Hirakawa Y."/>
            <person name="Hundley H.N."/>
            <person name="Ikeda Y."/>
            <person name="Inoue K."/>
            <person name="Inoue S.I."/>
            <person name="Ishida S."/>
            <person name="Jia Q."/>
            <person name="Kakita M."/>
            <person name="Kanazawa T."/>
            <person name="Kawai Y."/>
            <person name="Kawashima T."/>
            <person name="Kennedy M."/>
            <person name="Kinose K."/>
            <person name="Kinoshita T."/>
            <person name="Kohara Y."/>
            <person name="Koide E."/>
            <person name="Komatsu K."/>
            <person name="Kopischke S."/>
            <person name="Kubo M."/>
            <person name="Kyozuka J."/>
            <person name="Lagercrantz U."/>
            <person name="Lin S.S."/>
            <person name="Lindquist E."/>
            <person name="Lipzen A.M."/>
            <person name="Lu C.W."/>
            <person name="De Luna E."/>
            <person name="Martienssen R.A."/>
            <person name="Minamino N."/>
            <person name="Mizutani M."/>
            <person name="Mizutani M."/>
            <person name="Mochizuki N."/>
            <person name="Monte I."/>
            <person name="Mosher R."/>
            <person name="Nagasaki H."/>
            <person name="Nakagami H."/>
            <person name="Naramoto S."/>
            <person name="Nishitani K."/>
            <person name="Ohtani M."/>
            <person name="Okamoto T."/>
            <person name="Okumura M."/>
            <person name="Phillips J."/>
            <person name="Pollak B."/>
            <person name="Reinders A."/>
            <person name="Rovekamp M."/>
            <person name="Sano R."/>
            <person name="Sawa S."/>
            <person name="Schmid M.W."/>
            <person name="Shirakawa M."/>
            <person name="Solano R."/>
            <person name="Spunde A."/>
            <person name="Suetsugu N."/>
            <person name="Sugano S."/>
            <person name="Sugiyama A."/>
            <person name="Sun R."/>
            <person name="Suzuki Y."/>
            <person name="Takenaka M."/>
            <person name="Takezawa D."/>
            <person name="Tomogane H."/>
            <person name="Tsuzuki M."/>
            <person name="Ueda T."/>
            <person name="Umeda M."/>
            <person name="Ward J.M."/>
            <person name="Watanabe Y."/>
            <person name="Yazaki K."/>
            <person name="Yokoyama R."/>
            <person name="Yoshitake Y."/>
            <person name="Yotsui I."/>
            <person name="Zachgo S."/>
            <person name="Schmutz J."/>
        </authorList>
    </citation>
    <scope>NUCLEOTIDE SEQUENCE [LARGE SCALE GENOMIC DNA]</scope>
    <source>
        <strain evidence="3">Tak-1</strain>
    </source>
</reference>
<evidence type="ECO:0000256" key="1">
    <source>
        <dbReference type="SAM" id="MobiDB-lite"/>
    </source>
</evidence>
<dbReference type="AlphaFoldDB" id="A0A2R6XJG4"/>
<gene>
    <name evidence="2" type="ORF">MARPO_0012s0136</name>
</gene>
<accession>A0A2R6XJG4</accession>